<sequence>MSRGTRVTAASVVASWAPRKPDEEVPAEAEAATTVQQPLGIDTSIGVGFGIGIGIGIGISIGNDDNGTGTDTGTDTGNDIGNDIDIDIDIDISISIRSLSLGLGLVVDLDLDLDIGIGIGTGLPRRKRCRGQTGDGGGGGGGDLAAHGQRADQGRPADDAPRRPGSTINMSREGIRTLPDELVDVLTRHVERLALSHNFLTALPPRFAEFTSLRYLNVKNNGFEEFPLLLCGLKGLEFLDLGCNRLASLPQEIVQMTTLKVLSVEKNKIEELPATLADMVSLQRLKLLDNPIRYPPPEILHLEPLDGVGADEMERAVTANIRQYFRRPCRRPSRPSLDTLAAGPDPQAKLAVHPGPDTTEPNSRPGAAVSRSRSRRPSNRPLAAAPARDVLVQTPPLTAIRPEHRFPPHPDLPELAGCAPVTPPEDQRPGHAAAASVGNKGAAGIVAGQNPAKSSDEVGALARNTPPGRPFSRHSRGASYGSATDNAGTRRKGMYLLGTEDAFTQRPVYVRGLAAVPVRRPKAEADAASAQSAGALGRTVLEVAKGVLFAFYHVHLGVQTLMGLCNDGSVRRSSLEMVFYNTNVYFEDLDMAIRSYENMQHGHGPRSWYAAEAVQRAYATLLTAYMQVCSRLMSSVDVLLENGDGRYVRTFAMQIYQSIMELRVATATATNQDAPAATEKTPRPDHVHTSLAELPSGTEERRLPATTPNLKERRAGLRTKANSGAAVHLRIATDTAHKLAKDCGTWWSETTAVPSSVAPPAAAAVWSPTRSRPVFSSSKVTTTGMANARHHRPAHLAAAAAAAPPLAPAQAEAKFLATLRRASDLVLDMVPDMQDDFSASLRRVLVRADRAARSHPAAAAAARGPLLSTRDLLHARCDTLVCQAEAIQRMLHASASSARAVSPALRARCHAFFASWAALGDQVRAAVRLAGADVALPAREGLQVVARAMRDAVVLLAAVP</sequence>
<dbReference type="InterPro" id="IPR019487">
    <property type="entry name" value="RAM_signalling_pathway_SOG2"/>
</dbReference>
<feature type="compositionally biased region" description="Basic and acidic residues" evidence="3">
    <location>
        <begin position="149"/>
        <end position="162"/>
    </location>
</feature>
<feature type="region of interest" description="Disordered" evidence="3">
    <location>
        <begin position="328"/>
        <end position="435"/>
    </location>
</feature>
<dbReference type="SMART" id="SM00369">
    <property type="entry name" value="LRR_TYP"/>
    <property type="match status" value="4"/>
</dbReference>
<gene>
    <name evidence="5" type="ORF">P8C59_009395</name>
</gene>
<dbReference type="Proteomes" id="UP001217918">
    <property type="component" value="Unassembled WGS sequence"/>
</dbReference>
<evidence type="ECO:0000256" key="1">
    <source>
        <dbReference type="ARBA" id="ARBA00022614"/>
    </source>
</evidence>
<keyword evidence="1" id="KW-0433">Leucine-rich repeat</keyword>
<dbReference type="PANTHER" id="PTHR48051:SF46">
    <property type="entry name" value="LEUCINE RICH REPEAT-CONTAINING DOMAIN PROTEIN"/>
    <property type="match status" value="1"/>
</dbReference>
<dbReference type="InterPro" id="IPR050216">
    <property type="entry name" value="LRR_domain-containing"/>
</dbReference>
<feature type="region of interest" description="Disordered" evidence="3">
    <location>
        <begin position="466"/>
        <end position="485"/>
    </location>
</feature>
<dbReference type="Gene3D" id="3.80.10.10">
    <property type="entry name" value="Ribonuclease Inhibitor"/>
    <property type="match status" value="1"/>
</dbReference>
<keyword evidence="6" id="KW-1185">Reference proteome</keyword>
<dbReference type="SUPFAM" id="SSF52075">
    <property type="entry name" value="Outer arm dynein light chain 1"/>
    <property type="match status" value="1"/>
</dbReference>
<feature type="compositionally biased region" description="Gly residues" evidence="3">
    <location>
        <begin position="133"/>
        <end position="143"/>
    </location>
</feature>
<feature type="region of interest" description="Disordered" evidence="3">
    <location>
        <begin position="670"/>
        <end position="706"/>
    </location>
</feature>
<dbReference type="InterPro" id="IPR003591">
    <property type="entry name" value="Leu-rich_rpt_typical-subtyp"/>
</dbReference>
<evidence type="ECO:0000259" key="4">
    <source>
        <dbReference type="Pfam" id="PF23598"/>
    </source>
</evidence>
<feature type="domain" description="Disease resistance R13L4/SHOC-2-like LRR" evidence="4">
    <location>
        <begin position="210"/>
        <end position="289"/>
    </location>
</feature>
<dbReference type="Pfam" id="PF10428">
    <property type="entry name" value="SOG2"/>
    <property type="match status" value="1"/>
</dbReference>
<feature type="compositionally biased region" description="Low complexity" evidence="3">
    <location>
        <begin position="379"/>
        <end position="388"/>
    </location>
</feature>
<reference evidence="5" key="1">
    <citation type="journal article" date="2023" name="Mol. Plant Microbe Interact.">
        <title>Elucidating the Obligate Nature and Biological Capacity of an Invasive Fungal Corn Pathogen.</title>
        <authorList>
            <person name="MacCready J.S."/>
            <person name="Roggenkamp E.M."/>
            <person name="Gdanetz K."/>
            <person name="Chilvers M.I."/>
        </authorList>
    </citation>
    <scope>NUCLEOTIDE SEQUENCE</scope>
    <source>
        <strain evidence="5">PM02</strain>
    </source>
</reference>
<dbReference type="GO" id="GO:0005737">
    <property type="term" value="C:cytoplasm"/>
    <property type="evidence" value="ECO:0007669"/>
    <property type="project" value="TreeGrafter"/>
</dbReference>
<evidence type="ECO:0000256" key="2">
    <source>
        <dbReference type="ARBA" id="ARBA00022737"/>
    </source>
</evidence>
<feature type="region of interest" description="Disordered" evidence="3">
    <location>
        <begin position="126"/>
        <end position="170"/>
    </location>
</feature>
<feature type="compositionally biased region" description="Basic and acidic residues" evidence="3">
    <location>
        <begin position="401"/>
        <end position="412"/>
    </location>
</feature>
<name>A0AAD9IEY5_9PEZI</name>
<dbReference type="PANTHER" id="PTHR48051">
    <property type="match status" value="1"/>
</dbReference>
<dbReference type="InterPro" id="IPR032675">
    <property type="entry name" value="LRR_dom_sf"/>
</dbReference>
<dbReference type="AlphaFoldDB" id="A0AAD9IEY5"/>
<protein>
    <recommendedName>
        <fullName evidence="4">Disease resistance R13L4/SHOC-2-like LRR domain-containing protein</fullName>
    </recommendedName>
</protein>
<comment type="caution">
    <text evidence="5">The sequence shown here is derived from an EMBL/GenBank/DDBJ whole genome shotgun (WGS) entry which is preliminary data.</text>
</comment>
<organism evidence="5 6">
    <name type="scientific">Phyllachora maydis</name>
    <dbReference type="NCBI Taxonomy" id="1825666"/>
    <lineage>
        <taxon>Eukaryota</taxon>
        <taxon>Fungi</taxon>
        <taxon>Dikarya</taxon>
        <taxon>Ascomycota</taxon>
        <taxon>Pezizomycotina</taxon>
        <taxon>Sordariomycetes</taxon>
        <taxon>Sordariomycetidae</taxon>
        <taxon>Phyllachorales</taxon>
        <taxon>Phyllachoraceae</taxon>
        <taxon>Phyllachora</taxon>
    </lineage>
</organism>
<keyword evidence="2" id="KW-0677">Repeat</keyword>
<proteinExistence type="predicted"/>
<dbReference type="Pfam" id="PF23598">
    <property type="entry name" value="LRR_14"/>
    <property type="match status" value="1"/>
</dbReference>
<dbReference type="InterPro" id="IPR055414">
    <property type="entry name" value="LRR_R13L4/SHOC2-like"/>
</dbReference>
<evidence type="ECO:0000313" key="5">
    <source>
        <dbReference type="EMBL" id="KAK2075252.1"/>
    </source>
</evidence>
<evidence type="ECO:0000256" key="3">
    <source>
        <dbReference type="SAM" id="MobiDB-lite"/>
    </source>
</evidence>
<evidence type="ECO:0000313" key="6">
    <source>
        <dbReference type="Proteomes" id="UP001217918"/>
    </source>
</evidence>
<accession>A0AAD9IEY5</accession>
<dbReference type="EMBL" id="JAQQPM010000009">
    <property type="protein sequence ID" value="KAK2075252.1"/>
    <property type="molecule type" value="Genomic_DNA"/>
</dbReference>